<protein>
    <recommendedName>
        <fullName evidence="3">Protein FAM177A1</fullName>
    </recommendedName>
</protein>
<name>A0A9N9QAL5_9CUCU</name>
<dbReference type="PANTHER" id="PTHR31206">
    <property type="entry name" value="LP10445P"/>
    <property type="match status" value="1"/>
</dbReference>
<sequence length="149" mass="17269">MVLIRPEDYCDENAPPNVASYKHKTPKRTLTFSDGLLEEYSTDDEDYGDKPTQEIVNPETMTWGPWMMYKTWAAGASTLSYIDYVGEILASLFGITTPRYYFELEEYKRRKASADRLAEQEKGWSETKDHNVIEVPLKNMDRPAKIEEV</sequence>
<dbReference type="Pfam" id="PF14774">
    <property type="entry name" value="FAM177"/>
    <property type="match status" value="1"/>
</dbReference>
<organism evidence="1 2">
    <name type="scientific">Ceutorhynchus assimilis</name>
    <name type="common">cabbage seed weevil</name>
    <dbReference type="NCBI Taxonomy" id="467358"/>
    <lineage>
        <taxon>Eukaryota</taxon>
        <taxon>Metazoa</taxon>
        <taxon>Ecdysozoa</taxon>
        <taxon>Arthropoda</taxon>
        <taxon>Hexapoda</taxon>
        <taxon>Insecta</taxon>
        <taxon>Pterygota</taxon>
        <taxon>Neoptera</taxon>
        <taxon>Endopterygota</taxon>
        <taxon>Coleoptera</taxon>
        <taxon>Polyphaga</taxon>
        <taxon>Cucujiformia</taxon>
        <taxon>Curculionidae</taxon>
        <taxon>Ceutorhynchinae</taxon>
        <taxon>Ceutorhynchus</taxon>
    </lineage>
</organism>
<gene>
    <name evidence="1" type="ORF">CEUTPL_LOCUS3147</name>
</gene>
<keyword evidence="2" id="KW-1185">Reference proteome</keyword>
<dbReference type="PANTHER" id="PTHR31206:SF1">
    <property type="entry name" value="LP10445P"/>
    <property type="match status" value="1"/>
</dbReference>
<dbReference type="OrthoDB" id="45963at2759"/>
<dbReference type="EMBL" id="OU892287">
    <property type="protein sequence ID" value="CAG9762468.1"/>
    <property type="molecule type" value="Genomic_DNA"/>
</dbReference>
<proteinExistence type="predicted"/>
<evidence type="ECO:0008006" key="3">
    <source>
        <dbReference type="Google" id="ProtNLM"/>
    </source>
</evidence>
<evidence type="ECO:0000313" key="2">
    <source>
        <dbReference type="Proteomes" id="UP001152799"/>
    </source>
</evidence>
<reference evidence="1" key="1">
    <citation type="submission" date="2022-01" db="EMBL/GenBank/DDBJ databases">
        <authorList>
            <person name="King R."/>
        </authorList>
    </citation>
    <scope>NUCLEOTIDE SEQUENCE</scope>
</reference>
<dbReference type="InterPro" id="IPR028260">
    <property type="entry name" value="FAM177"/>
</dbReference>
<evidence type="ECO:0000313" key="1">
    <source>
        <dbReference type="EMBL" id="CAG9762468.1"/>
    </source>
</evidence>
<accession>A0A9N9QAL5</accession>
<dbReference type="AlphaFoldDB" id="A0A9N9QAL5"/>
<dbReference type="Proteomes" id="UP001152799">
    <property type="component" value="Chromosome 11"/>
</dbReference>